<name>A0A5D8QFU0_9THEO</name>
<dbReference type="EMBL" id="VTPS01000001">
    <property type="protein sequence ID" value="TZE83392.1"/>
    <property type="molecule type" value="Genomic_DNA"/>
</dbReference>
<keyword evidence="2" id="KW-1185">Reference proteome</keyword>
<dbReference type="InterPro" id="IPR003772">
    <property type="entry name" value="YceD"/>
</dbReference>
<reference evidence="1 2" key="1">
    <citation type="submission" date="2019-08" db="EMBL/GenBank/DDBJ databases">
        <title>Calorimonas adulescens gen. nov., sp. nov., an anaerobic thermophilic bacterium from Sakhalin hot spring.</title>
        <authorList>
            <person name="Khomyakova M.A."/>
            <person name="Merkel A.Y."/>
            <person name="Novikov A."/>
            <person name="Bonch-Osmolovskaya E.A."/>
            <person name="Slobodkin A.I."/>
        </authorList>
    </citation>
    <scope>NUCLEOTIDE SEQUENCE [LARGE SCALE GENOMIC DNA]</scope>
    <source>
        <strain evidence="1 2">A05MB</strain>
    </source>
</reference>
<dbReference type="Proteomes" id="UP000322976">
    <property type="component" value="Unassembled WGS sequence"/>
</dbReference>
<dbReference type="AlphaFoldDB" id="A0A5D8QFU0"/>
<dbReference type="RefSeq" id="WP_149544010.1">
    <property type="nucleotide sequence ID" value="NZ_VTPS01000001.1"/>
</dbReference>
<proteinExistence type="predicted"/>
<dbReference type="Pfam" id="PF02620">
    <property type="entry name" value="YceD"/>
    <property type="match status" value="1"/>
</dbReference>
<evidence type="ECO:0000313" key="1">
    <source>
        <dbReference type="EMBL" id="TZE83392.1"/>
    </source>
</evidence>
<organism evidence="1 2">
    <name type="scientific">Calorimonas adulescens</name>
    <dbReference type="NCBI Taxonomy" id="2606906"/>
    <lineage>
        <taxon>Bacteria</taxon>
        <taxon>Bacillati</taxon>
        <taxon>Bacillota</taxon>
        <taxon>Clostridia</taxon>
        <taxon>Thermoanaerobacterales</taxon>
        <taxon>Thermoanaerobacteraceae</taxon>
        <taxon>Calorimonas</taxon>
    </lineage>
</organism>
<sequence length="162" mass="18562">MRFDISKIKNTLDSQINLNFDITLEDDDNSEIYFTEPVHVNAVITSTEEGYDIDGFMDVSLDATCYRCLRPFHYHDIIELHDNINNYEEESGEKVFFNGGNQVYLDDLIRTNLLLSLPARYLCDEACRGICPDCGTNLNDSNCSCSSEPIDPRLEVLKKFLK</sequence>
<dbReference type="PANTHER" id="PTHR34374">
    <property type="entry name" value="LARGE RIBOSOMAL RNA SUBUNIT ACCUMULATION PROTEIN YCED HOMOLOG 1, CHLOROPLASTIC"/>
    <property type="match status" value="1"/>
</dbReference>
<dbReference type="PANTHER" id="PTHR34374:SF1">
    <property type="entry name" value="LARGE RIBOSOMAL RNA SUBUNIT ACCUMULATION PROTEIN YCED HOMOLOG 1, CHLOROPLASTIC"/>
    <property type="match status" value="1"/>
</dbReference>
<evidence type="ECO:0000313" key="2">
    <source>
        <dbReference type="Proteomes" id="UP000322976"/>
    </source>
</evidence>
<accession>A0A5D8QFU0</accession>
<protein>
    <submittedName>
        <fullName evidence="1">DUF177 domain-containing protein</fullName>
    </submittedName>
</protein>
<gene>
    <name evidence="1" type="ORF">FWJ32_00460</name>
</gene>
<comment type="caution">
    <text evidence="1">The sequence shown here is derived from an EMBL/GenBank/DDBJ whole genome shotgun (WGS) entry which is preliminary data.</text>
</comment>